<evidence type="ECO:0000256" key="1">
    <source>
        <dbReference type="SAM" id="Phobius"/>
    </source>
</evidence>
<accession>A0A0E9XS28</accession>
<feature type="transmembrane region" description="Helical" evidence="1">
    <location>
        <begin position="7"/>
        <end position="23"/>
    </location>
</feature>
<evidence type="ECO:0000313" key="2">
    <source>
        <dbReference type="EMBL" id="JAI05548.1"/>
    </source>
</evidence>
<dbReference type="EMBL" id="GBXM01003030">
    <property type="protein sequence ID" value="JAI05548.1"/>
    <property type="molecule type" value="Transcribed_RNA"/>
</dbReference>
<keyword evidence="1" id="KW-0472">Membrane</keyword>
<reference evidence="2" key="1">
    <citation type="submission" date="2014-11" db="EMBL/GenBank/DDBJ databases">
        <authorList>
            <person name="Amaro Gonzalez C."/>
        </authorList>
    </citation>
    <scope>NUCLEOTIDE SEQUENCE</scope>
</reference>
<reference evidence="2" key="2">
    <citation type="journal article" date="2015" name="Fish Shellfish Immunol.">
        <title>Early steps in the European eel (Anguilla anguilla)-Vibrio vulnificus interaction in the gills: Role of the RtxA13 toxin.</title>
        <authorList>
            <person name="Callol A."/>
            <person name="Pajuelo D."/>
            <person name="Ebbesson L."/>
            <person name="Teles M."/>
            <person name="MacKenzie S."/>
            <person name="Amaro C."/>
        </authorList>
    </citation>
    <scope>NUCLEOTIDE SEQUENCE</scope>
</reference>
<proteinExistence type="predicted"/>
<name>A0A0E9XS28_ANGAN</name>
<dbReference type="AlphaFoldDB" id="A0A0E9XS28"/>
<keyword evidence="1" id="KW-0812">Transmembrane</keyword>
<keyword evidence="1" id="KW-1133">Transmembrane helix</keyword>
<protein>
    <submittedName>
        <fullName evidence="2">Uncharacterized protein</fullName>
    </submittedName>
</protein>
<organism evidence="2">
    <name type="scientific">Anguilla anguilla</name>
    <name type="common">European freshwater eel</name>
    <name type="synonym">Muraena anguilla</name>
    <dbReference type="NCBI Taxonomy" id="7936"/>
    <lineage>
        <taxon>Eukaryota</taxon>
        <taxon>Metazoa</taxon>
        <taxon>Chordata</taxon>
        <taxon>Craniata</taxon>
        <taxon>Vertebrata</taxon>
        <taxon>Euteleostomi</taxon>
        <taxon>Actinopterygii</taxon>
        <taxon>Neopterygii</taxon>
        <taxon>Teleostei</taxon>
        <taxon>Anguilliformes</taxon>
        <taxon>Anguillidae</taxon>
        <taxon>Anguilla</taxon>
    </lineage>
</organism>
<sequence length="38" mass="4341">MQAFKNLKAVLLLCVFLGIYFPYKKTTLGILLESSTLY</sequence>